<evidence type="ECO:0000256" key="3">
    <source>
        <dbReference type="ARBA" id="ARBA00022664"/>
    </source>
</evidence>
<comment type="similarity">
    <text evidence="2">Belongs to the pinin family.</text>
</comment>
<evidence type="ECO:0000313" key="10">
    <source>
        <dbReference type="EMBL" id="KAF7567975.1"/>
    </source>
</evidence>
<dbReference type="OrthoDB" id="330772at2759"/>
<dbReference type="GO" id="GO:0008380">
    <property type="term" value="P:RNA splicing"/>
    <property type="evidence" value="ECO:0007669"/>
    <property type="project" value="UniProtKB-KW"/>
</dbReference>
<dbReference type="InterPro" id="IPR006786">
    <property type="entry name" value="Pinin_SDK_MemA"/>
</dbReference>
<dbReference type="Pfam" id="PF04696">
    <property type="entry name" value="Pinin_SDK_memA"/>
    <property type="match status" value="1"/>
</dbReference>
<dbReference type="Proteomes" id="UP000245464">
    <property type="component" value="Chromosome 7"/>
</dbReference>
<evidence type="ECO:0000313" key="12">
    <source>
        <dbReference type="Proteomes" id="UP000245464"/>
    </source>
</evidence>
<dbReference type="PANTHER" id="PTHR12707">
    <property type="entry name" value="PINN"/>
    <property type="match status" value="1"/>
</dbReference>
<dbReference type="GO" id="GO:0006397">
    <property type="term" value="P:mRNA processing"/>
    <property type="evidence" value="ECO:0007669"/>
    <property type="project" value="UniProtKB-KW"/>
</dbReference>
<feature type="compositionally biased region" description="Polar residues" evidence="8">
    <location>
        <begin position="209"/>
        <end position="220"/>
    </location>
</feature>
<organism evidence="10 12">
    <name type="scientific">Pyrenophora tritici-repentis</name>
    <dbReference type="NCBI Taxonomy" id="45151"/>
    <lineage>
        <taxon>Eukaryota</taxon>
        <taxon>Fungi</taxon>
        <taxon>Dikarya</taxon>
        <taxon>Ascomycota</taxon>
        <taxon>Pezizomycotina</taxon>
        <taxon>Dothideomycetes</taxon>
        <taxon>Pleosporomycetidae</taxon>
        <taxon>Pleosporales</taxon>
        <taxon>Pleosporineae</taxon>
        <taxon>Pleosporaceae</taxon>
        <taxon>Pyrenophora</taxon>
    </lineage>
</organism>
<dbReference type="Proteomes" id="UP000249757">
    <property type="component" value="Unassembled WGS sequence"/>
</dbReference>
<evidence type="ECO:0000313" key="13">
    <source>
        <dbReference type="Proteomes" id="UP000249757"/>
    </source>
</evidence>
<dbReference type="EMBL" id="NRDI02000012">
    <property type="protein sequence ID" value="KAI1512238.1"/>
    <property type="molecule type" value="Genomic_DNA"/>
</dbReference>
<feature type="domain" description="Pinin/SDK/MemA protein" evidence="9">
    <location>
        <begin position="65"/>
        <end position="179"/>
    </location>
</feature>
<dbReference type="GO" id="GO:0071013">
    <property type="term" value="C:catalytic step 2 spliceosome"/>
    <property type="evidence" value="ECO:0007669"/>
    <property type="project" value="TreeGrafter"/>
</dbReference>
<feature type="compositionally biased region" description="Basic and acidic residues" evidence="8">
    <location>
        <begin position="247"/>
        <end position="276"/>
    </location>
</feature>
<keyword evidence="3" id="KW-0507">mRNA processing</keyword>
<evidence type="ECO:0000256" key="8">
    <source>
        <dbReference type="SAM" id="MobiDB-lite"/>
    </source>
</evidence>
<feature type="compositionally biased region" description="Acidic residues" evidence="8">
    <location>
        <begin position="289"/>
        <end position="309"/>
    </location>
</feature>
<feature type="compositionally biased region" description="Low complexity" evidence="8">
    <location>
        <begin position="232"/>
        <end position="245"/>
    </location>
</feature>
<feature type="region of interest" description="Disordered" evidence="8">
    <location>
        <begin position="192"/>
        <end position="309"/>
    </location>
</feature>
<comment type="subcellular location">
    <subcellularLocation>
        <location evidence="1">Nucleus</location>
    </subcellularLocation>
</comment>
<keyword evidence="13" id="KW-1185">Reference proteome</keyword>
<keyword evidence="5" id="KW-0804">Transcription</keyword>
<dbReference type="PANTHER" id="PTHR12707:SF0">
    <property type="entry name" value="PININ"/>
    <property type="match status" value="1"/>
</dbReference>
<keyword evidence="6" id="KW-0508">mRNA splicing</keyword>
<feature type="compositionally biased region" description="Basic and acidic residues" evidence="8">
    <location>
        <begin position="192"/>
        <end position="208"/>
    </location>
</feature>
<gene>
    <name evidence="11" type="ORF">Ptr86124_009078</name>
    <name evidence="10" type="ORF">PtrM4_125880</name>
</gene>
<evidence type="ECO:0000313" key="11">
    <source>
        <dbReference type="EMBL" id="KAI1512238.1"/>
    </source>
</evidence>
<reference evidence="11" key="3">
    <citation type="journal article" date="2022" name="bioRxiv">
        <title>A global pangenome for the wheat fungal pathogen Pyrenophora tritici-repentis and prediction of effector protein structural homology.</title>
        <authorList>
            <person name="Moolhuijzen P."/>
            <person name="See P.T."/>
            <person name="Shi G."/>
            <person name="Powell H.R."/>
            <person name="Cockram J."/>
            <person name="Jorgensen L.N."/>
            <person name="Benslimane H."/>
            <person name="Strelkov S.E."/>
            <person name="Turner J."/>
            <person name="Liu Z."/>
            <person name="Moffat C.S."/>
        </authorList>
    </citation>
    <scope>NUCLEOTIDE SEQUENCE</scope>
    <source>
        <strain evidence="11">86-124</strain>
    </source>
</reference>
<evidence type="ECO:0000256" key="1">
    <source>
        <dbReference type="ARBA" id="ARBA00004123"/>
    </source>
</evidence>
<reference evidence="10 12" key="1">
    <citation type="journal article" date="2018" name="BMC Genomics">
        <title>Comparative genomics of the wheat fungal pathogen Pyrenophora tritici-repentis reveals chromosomal variations and genome plasticity.</title>
        <authorList>
            <person name="Moolhuijzen P."/>
            <person name="See P.T."/>
            <person name="Hane J.K."/>
            <person name="Shi G."/>
            <person name="Liu Z."/>
            <person name="Oliver R.P."/>
            <person name="Moffat C.S."/>
        </authorList>
    </citation>
    <scope>NUCLEOTIDE SEQUENCE [LARGE SCALE GENOMIC DNA]</scope>
    <source>
        <strain evidence="10">M4</strain>
    </source>
</reference>
<accession>A0A2W1GI21</accession>
<keyword evidence="7" id="KW-0539">Nucleus</keyword>
<evidence type="ECO:0000259" key="9">
    <source>
        <dbReference type="Pfam" id="PF04696"/>
    </source>
</evidence>
<evidence type="ECO:0000256" key="5">
    <source>
        <dbReference type="ARBA" id="ARBA00023163"/>
    </source>
</evidence>
<feature type="compositionally biased region" description="Basic and acidic residues" evidence="8">
    <location>
        <begin position="27"/>
        <end position="73"/>
    </location>
</feature>
<feature type="compositionally biased region" description="Basic and acidic residues" evidence="8">
    <location>
        <begin position="92"/>
        <end position="127"/>
    </location>
</feature>
<sequence length="309" mass="35215">MDGPIASAVIVPDELAVPASPVNGQKRRQESVSEDSGKRPRLDQDAPVNERRNSIKDTKPAPVRREKGRERRLFGAVLGALSQNTTTTAQRRRNDVEKRQLAQRKQDAQESEQRKAERAALRKEQRWREQKHYERQLMRARHQNLRCMAHFLHTKTEPRLYYKPWETSRDEEERIQIQIAEAEDAIKRDLDEYEAREQPDNQRRRDTSEGLSRNAEGSHTSKNHNADAPQETSTTNGGTNGSATSPKDLDMKDHNPDAPGIAEEHAPTHPQHDKVASNEAVADQPMKVDDDDENGEDVVEEAAEDTLIY</sequence>
<dbReference type="AlphaFoldDB" id="A0A2W1GI21"/>
<dbReference type="EMBL" id="NQIK02000007">
    <property type="protein sequence ID" value="KAF7567975.1"/>
    <property type="molecule type" value="Genomic_DNA"/>
</dbReference>
<name>A0A2W1GI21_9PLEO</name>
<dbReference type="InterPro" id="IPR039853">
    <property type="entry name" value="Pinin"/>
</dbReference>
<evidence type="ECO:0000256" key="7">
    <source>
        <dbReference type="ARBA" id="ARBA00023242"/>
    </source>
</evidence>
<evidence type="ECO:0000256" key="2">
    <source>
        <dbReference type="ARBA" id="ARBA00010386"/>
    </source>
</evidence>
<proteinExistence type="inferred from homology"/>
<evidence type="ECO:0000256" key="4">
    <source>
        <dbReference type="ARBA" id="ARBA00023015"/>
    </source>
</evidence>
<keyword evidence="4" id="KW-0805">Transcription regulation</keyword>
<comment type="caution">
    <text evidence="10">The sequence shown here is derived from an EMBL/GenBank/DDBJ whole genome shotgun (WGS) entry which is preliminary data.</text>
</comment>
<reference evidence="11" key="2">
    <citation type="submission" date="2021-05" db="EMBL/GenBank/DDBJ databases">
        <authorList>
            <person name="Moolhuijzen P.M."/>
            <person name="Moffat C.S."/>
        </authorList>
    </citation>
    <scope>NUCLEOTIDE SEQUENCE</scope>
    <source>
        <strain evidence="11">86-124</strain>
    </source>
</reference>
<reference evidence="13" key="4">
    <citation type="journal article" date="2022" name="Microb. Genom.">
        <title>A global pangenome for the wheat fungal pathogen Pyrenophora tritici-repentis and prediction of effector protein structural homology.</title>
        <authorList>
            <person name="Moolhuijzen P.M."/>
            <person name="See P.T."/>
            <person name="Shi G."/>
            <person name="Powell H.R."/>
            <person name="Cockram J."/>
            <person name="Jorgensen L.N."/>
            <person name="Benslimane H."/>
            <person name="Strelkov S.E."/>
            <person name="Turner J."/>
            <person name="Liu Z."/>
            <person name="Moffat C.S."/>
        </authorList>
    </citation>
    <scope>NUCLEOTIDE SEQUENCE [LARGE SCALE GENOMIC DNA]</scope>
</reference>
<protein>
    <submittedName>
        <fullName evidence="10">Pinin-SDK-memA domain containing protein</fullName>
    </submittedName>
    <submittedName>
        <fullName evidence="11">Pinin/SDK/memA/ protein conserved region</fullName>
    </submittedName>
</protein>
<evidence type="ECO:0000256" key="6">
    <source>
        <dbReference type="ARBA" id="ARBA00023187"/>
    </source>
</evidence>
<feature type="region of interest" description="Disordered" evidence="8">
    <location>
        <begin position="1"/>
        <end position="127"/>
    </location>
</feature>